<comment type="caution">
    <text evidence="4">The sequence shown here is derived from an EMBL/GenBank/DDBJ whole genome shotgun (WGS) entry which is preliminary data.</text>
</comment>
<dbReference type="RefSeq" id="WP_201370634.1">
    <property type="nucleotide sequence ID" value="NZ_BNJG01000001.1"/>
</dbReference>
<dbReference type="Proteomes" id="UP000654345">
    <property type="component" value="Unassembled WGS sequence"/>
</dbReference>
<reference evidence="4 5" key="1">
    <citation type="journal article" date="2021" name="Int. J. Syst. Evol. Microbiol.">
        <title>Reticulibacter mediterranei gen. nov., sp. nov., within the new family Reticulibacteraceae fam. nov., and Ktedonospora formicarum gen. nov., sp. nov., Ktedonobacter robiniae sp. nov., Dictyobacter formicarum sp. nov. and Dictyobacter arantiisoli sp. nov., belonging to the class Ktedonobacteria.</title>
        <authorList>
            <person name="Yabe S."/>
            <person name="Zheng Y."/>
            <person name="Wang C.M."/>
            <person name="Sakai Y."/>
            <person name="Abe K."/>
            <person name="Yokota A."/>
            <person name="Donadio S."/>
            <person name="Cavaletti L."/>
            <person name="Monciardini P."/>
        </authorList>
    </citation>
    <scope>NUCLEOTIDE SEQUENCE [LARGE SCALE GENOMIC DNA]</scope>
    <source>
        <strain evidence="4 5">SOSP1-30</strain>
    </source>
</reference>
<dbReference type="InterPro" id="IPR049945">
    <property type="entry name" value="AAA_22"/>
</dbReference>
<dbReference type="Gene3D" id="3.40.50.300">
    <property type="entry name" value="P-loop containing nucleotide triphosphate hydrolases"/>
    <property type="match status" value="1"/>
</dbReference>
<dbReference type="Pfam" id="PF13401">
    <property type="entry name" value="AAA_22"/>
    <property type="match status" value="1"/>
</dbReference>
<sequence length="721" mass="80506">MNNEYSLQQPQGQIAPSATPHTPRDFAAMRQHQPSQLPFGINATMPPPTDAQHIMQRVDEVTTLQRMLMDPNTSSVIVTGNPGAGKSTLAALLFQRLLQARNAGQPAPSRLVWLEISPYTTVPDMLAAILNGIDAGDPGLFLLKPEQQMQRLLDALRDPRKNALVVLDQFEALLYPDDIQPGVAARGALPLFLALLQQDLGASRLLLTSYSSPFDEYAENTRVRSCLISRISIPEGIALLQQRGVRGSPEELSLVWQRCSGHVFALALFGALLNLSGISLSYFLNSDDYQPMWAGDVTSHLCAAVYHFLNPIQAQLMHALCLYHESVPLSGILTTITGEKAFGGQTMTVFEHELNMLVHYSLVQRTYNLERSAERMPLFILHPLLRHYGVEHYLDTPEQRTAGSTSATGLRLAPNFDDTPQQNDSLQAALSQAHMQAAAYYLHLAHETAPPQEQRQTLGDVEPFIAAARHYCLAWRWQRACDLIFAEHLHEMMVQLGAWNTLIGLYTTLLPPLGVIARQDQGLVASYNGMLYGRLGDYQQSISFFSQALEIQKQMGDQQGTIATLVNQGEMLRLHGDLEQSYASFEQAHVLNEQVKDQQLQCAIYHNLGLLYHSARDFELACNYYVDALKLTDESSSLNKGMILTNLGMLLYQQKQVREGIAILLAALSLRQRIHDPAVVSLEKFLHAIETKLGPEHYQHLCQEALELQQEVFSRFVLLNI</sequence>
<feature type="repeat" description="TPR" evidence="1">
    <location>
        <begin position="522"/>
        <end position="555"/>
    </location>
</feature>
<proteinExistence type="predicted"/>
<dbReference type="InterPro" id="IPR019734">
    <property type="entry name" value="TPR_rpt"/>
</dbReference>
<feature type="region of interest" description="Disordered" evidence="2">
    <location>
        <begin position="1"/>
        <end position="24"/>
    </location>
</feature>
<dbReference type="SUPFAM" id="SSF52540">
    <property type="entry name" value="P-loop containing nucleoside triphosphate hydrolases"/>
    <property type="match status" value="1"/>
</dbReference>
<feature type="domain" description="ORC1/DEAH AAA+ ATPase" evidence="3">
    <location>
        <begin position="74"/>
        <end position="176"/>
    </location>
</feature>
<keyword evidence="5" id="KW-1185">Reference proteome</keyword>
<dbReference type="InterPro" id="IPR011990">
    <property type="entry name" value="TPR-like_helical_dom_sf"/>
</dbReference>
<feature type="repeat" description="TPR" evidence="1">
    <location>
        <begin position="602"/>
        <end position="635"/>
    </location>
</feature>
<dbReference type="Pfam" id="PF13181">
    <property type="entry name" value="TPR_8"/>
    <property type="match status" value="1"/>
</dbReference>
<dbReference type="Pfam" id="PF13374">
    <property type="entry name" value="TPR_10"/>
    <property type="match status" value="1"/>
</dbReference>
<accession>A0ABQ3UM89</accession>
<name>A0ABQ3UM89_9CHLR</name>
<dbReference type="InterPro" id="IPR027417">
    <property type="entry name" value="P-loop_NTPase"/>
</dbReference>
<keyword evidence="1" id="KW-0802">TPR repeat</keyword>
<feature type="compositionally biased region" description="Polar residues" evidence="2">
    <location>
        <begin position="1"/>
        <end position="20"/>
    </location>
</feature>
<organism evidence="4 5">
    <name type="scientific">Ktedonobacter robiniae</name>
    <dbReference type="NCBI Taxonomy" id="2778365"/>
    <lineage>
        <taxon>Bacteria</taxon>
        <taxon>Bacillati</taxon>
        <taxon>Chloroflexota</taxon>
        <taxon>Ktedonobacteria</taxon>
        <taxon>Ktedonobacterales</taxon>
        <taxon>Ktedonobacteraceae</taxon>
        <taxon>Ktedonobacter</taxon>
    </lineage>
</organism>
<evidence type="ECO:0000256" key="1">
    <source>
        <dbReference type="PROSITE-ProRule" id="PRU00339"/>
    </source>
</evidence>
<protein>
    <recommendedName>
        <fullName evidence="3">ORC1/DEAH AAA+ ATPase domain-containing protein</fullName>
    </recommendedName>
</protein>
<gene>
    <name evidence="4" type="ORF">KSB_23340</name>
</gene>
<evidence type="ECO:0000313" key="5">
    <source>
        <dbReference type="Proteomes" id="UP000654345"/>
    </source>
</evidence>
<dbReference type="Gene3D" id="1.25.40.10">
    <property type="entry name" value="Tetratricopeptide repeat domain"/>
    <property type="match status" value="1"/>
</dbReference>
<evidence type="ECO:0000313" key="4">
    <source>
        <dbReference type="EMBL" id="GHO53859.1"/>
    </source>
</evidence>
<dbReference type="PROSITE" id="PS50005">
    <property type="entry name" value="TPR"/>
    <property type="match status" value="2"/>
</dbReference>
<dbReference type="Pfam" id="PF13424">
    <property type="entry name" value="TPR_12"/>
    <property type="match status" value="1"/>
</dbReference>
<dbReference type="SMART" id="SM00028">
    <property type="entry name" value="TPR"/>
    <property type="match status" value="4"/>
</dbReference>
<dbReference type="SUPFAM" id="SSF48452">
    <property type="entry name" value="TPR-like"/>
    <property type="match status" value="1"/>
</dbReference>
<dbReference type="PANTHER" id="PTHR10098">
    <property type="entry name" value="RAPSYN-RELATED"/>
    <property type="match status" value="1"/>
</dbReference>
<dbReference type="EMBL" id="BNJG01000001">
    <property type="protein sequence ID" value="GHO53859.1"/>
    <property type="molecule type" value="Genomic_DNA"/>
</dbReference>
<evidence type="ECO:0000256" key="2">
    <source>
        <dbReference type="SAM" id="MobiDB-lite"/>
    </source>
</evidence>
<evidence type="ECO:0000259" key="3">
    <source>
        <dbReference type="Pfam" id="PF13401"/>
    </source>
</evidence>